<name>A0ABV9PNK9_9ACTN</name>
<keyword evidence="5" id="KW-1185">Reference proteome</keyword>
<dbReference type="Proteomes" id="UP001595836">
    <property type="component" value="Unassembled WGS sequence"/>
</dbReference>
<dbReference type="RefSeq" id="WP_344987702.1">
    <property type="nucleotide sequence ID" value="NZ_BAABCD010000001.1"/>
</dbReference>
<feature type="chain" id="PRO_5046242063" evidence="2">
    <location>
        <begin position="31"/>
        <end position="264"/>
    </location>
</feature>
<accession>A0ABV9PNK9</accession>
<evidence type="ECO:0000256" key="2">
    <source>
        <dbReference type="SAM" id="SignalP"/>
    </source>
</evidence>
<feature type="signal peptide" evidence="2">
    <location>
        <begin position="1"/>
        <end position="30"/>
    </location>
</feature>
<reference evidence="5" key="1">
    <citation type="journal article" date="2019" name="Int. J. Syst. Evol. Microbiol.">
        <title>The Global Catalogue of Microorganisms (GCM) 10K type strain sequencing project: providing services to taxonomists for standard genome sequencing and annotation.</title>
        <authorList>
            <consortium name="The Broad Institute Genomics Platform"/>
            <consortium name="The Broad Institute Genome Sequencing Center for Infectious Disease"/>
            <person name="Wu L."/>
            <person name="Ma J."/>
        </authorList>
    </citation>
    <scope>NUCLEOTIDE SEQUENCE [LARGE SCALE GENOMIC DNA]</scope>
    <source>
        <strain evidence="5">JCM 11882</strain>
    </source>
</reference>
<proteinExistence type="predicted"/>
<keyword evidence="2" id="KW-0732">Signal</keyword>
<organism evidence="4 5">
    <name type="scientific">Dietzia aurantiaca</name>
    <dbReference type="NCBI Taxonomy" id="983873"/>
    <lineage>
        <taxon>Bacteria</taxon>
        <taxon>Bacillati</taxon>
        <taxon>Actinomycetota</taxon>
        <taxon>Actinomycetes</taxon>
        <taxon>Mycobacteriales</taxon>
        <taxon>Dietziaceae</taxon>
        <taxon>Dietzia</taxon>
    </lineage>
</organism>
<dbReference type="EMBL" id="JBHSHP010000001">
    <property type="protein sequence ID" value="MFC4753278.1"/>
    <property type="molecule type" value="Genomic_DNA"/>
</dbReference>
<feature type="domain" description="Htaa" evidence="3">
    <location>
        <begin position="49"/>
        <end position="216"/>
    </location>
</feature>
<gene>
    <name evidence="4" type="ORF">ACFO7U_00590</name>
</gene>
<evidence type="ECO:0000256" key="1">
    <source>
        <dbReference type="SAM" id="MobiDB-lite"/>
    </source>
</evidence>
<feature type="region of interest" description="Disordered" evidence="1">
    <location>
        <begin position="225"/>
        <end position="248"/>
    </location>
</feature>
<evidence type="ECO:0000259" key="3">
    <source>
        <dbReference type="Pfam" id="PF04213"/>
    </source>
</evidence>
<evidence type="ECO:0000313" key="4">
    <source>
        <dbReference type="EMBL" id="MFC4753278.1"/>
    </source>
</evidence>
<dbReference type="Pfam" id="PF04213">
    <property type="entry name" value="HtaA"/>
    <property type="match status" value="1"/>
</dbReference>
<evidence type="ECO:0000313" key="5">
    <source>
        <dbReference type="Proteomes" id="UP001595836"/>
    </source>
</evidence>
<protein>
    <submittedName>
        <fullName evidence="4">HtaA domain-containing protein</fullName>
    </submittedName>
</protein>
<dbReference type="InterPro" id="IPR007331">
    <property type="entry name" value="Htaa"/>
</dbReference>
<comment type="caution">
    <text evidence="4">The sequence shown here is derived from an EMBL/GenBank/DDBJ whole genome shotgun (WGS) entry which is preliminary data.</text>
</comment>
<sequence length="264" mass="26920">MLRSASRSGAVALTSAALMGLSALAIPAVAAADDATCAPEDVTYSVDGGTIEWGVKQSFRNYLNMPFVEGGWNLGEGVTFQGSPTGADGRFIWPVTSGAVTSQNSAEASGEGEVHLHGHHGALDTRISNPTVEIDGDEGVLKMDYRGTELNMDPNADPVYTEGTQVVAATFDLSAVGDFHRTGTVTVTADSSTLHSEFVPALGNYDAGETMDPITASLTITSSCGDGGNGDGDDNGGNNDGDGDDNNGGGIFGSLGNIFGSLGF</sequence>